<dbReference type="EMBL" id="JANAVB010007600">
    <property type="protein sequence ID" value="KAJ6842445.1"/>
    <property type="molecule type" value="Genomic_DNA"/>
</dbReference>
<accession>A0AAX6E8U6</accession>
<evidence type="ECO:0000313" key="4">
    <source>
        <dbReference type="Proteomes" id="UP001140949"/>
    </source>
</evidence>
<protein>
    <submittedName>
        <fullName evidence="1">Uncharacterized protein</fullName>
    </submittedName>
</protein>
<comment type="caution">
    <text evidence="1">The sequence shown here is derived from an EMBL/GenBank/DDBJ whole genome shotgun (WGS) entry which is preliminary data.</text>
</comment>
<organism evidence="1 4">
    <name type="scientific">Iris pallida</name>
    <name type="common">Sweet iris</name>
    <dbReference type="NCBI Taxonomy" id="29817"/>
    <lineage>
        <taxon>Eukaryota</taxon>
        <taxon>Viridiplantae</taxon>
        <taxon>Streptophyta</taxon>
        <taxon>Embryophyta</taxon>
        <taxon>Tracheophyta</taxon>
        <taxon>Spermatophyta</taxon>
        <taxon>Magnoliopsida</taxon>
        <taxon>Liliopsida</taxon>
        <taxon>Asparagales</taxon>
        <taxon>Iridaceae</taxon>
        <taxon>Iridoideae</taxon>
        <taxon>Irideae</taxon>
        <taxon>Iris</taxon>
    </lineage>
</organism>
<name>A0AAX6E8U6_IRIPA</name>
<reference evidence="1" key="1">
    <citation type="journal article" date="2023" name="GigaByte">
        <title>Genome assembly of the bearded iris, Iris pallida Lam.</title>
        <authorList>
            <person name="Bruccoleri R.E."/>
            <person name="Oakeley E.J."/>
            <person name="Faust A.M.E."/>
            <person name="Altorfer M."/>
            <person name="Dessus-Babus S."/>
            <person name="Burckhardt D."/>
            <person name="Oertli M."/>
            <person name="Naumann U."/>
            <person name="Petersen F."/>
            <person name="Wong J."/>
        </authorList>
    </citation>
    <scope>NUCLEOTIDE SEQUENCE</scope>
    <source>
        <strain evidence="1">GSM-AAB239-AS_SAM_17_03QT</strain>
    </source>
</reference>
<keyword evidence="4" id="KW-1185">Reference proteome</keyword>
<gene>
    <name evidence="1" type="ORF">M6B38_109655</name>
    <name evidence="3" type="ORF">M6B38_301350</name>
    <name evidence="2" type="ORF">M6B38_414310</name>
</gene>
<evidence type="ECO:0000313" key="1">
    <source>
        <dbReference type="EMBL" id="KAJ6800415.1"/>
    </source>
</evidence>
<reference evidence="1" key="2">
    <citation type="submission" date="2023-04" db="EMBL/GenBank/DDBJ databases">
        <authorList>
            <person name="Bruccoleri R.E."/>
            <person name="Oakeley E.J."/>
            <person name="Faust A.-M."/>
            <person name="Dessus-Babus S."/>
            <person name="Altorfer M."/>
            <person name="Burckhardt D."/>
            <person name="Oertli M."/>
            <person name="Naumann U."/>
            <person name="Petersen F."/>
            <person name="Wong J."/>
        </authorList>
    </citation>
    <scope>NUCLEOTIDE SEQUENCE</scope>
    <source>
        <strain evidence="1">GSM-AAB239-AS_SAM_17_03QT</strain>
        <tissue evidence="1">Leaf</tissue>
    </source>
</reference>
<dbReference type="Proteomes" id="UP001140949">
    <property type="component" value="Unassembled WGS sequence"/>
</dbReference>
<proteinExistence type="predicted"/>
<evidence type="ECO:0000313" key="2">
    <source>
        <dbReference type="EMBL" id="KAJ6816898.1"/>
    </source>
</evidence>
<evidence type="ECO:0000313" key="3">
    <source>
        <dbReference type="EMBL" id="KAJ6842445.1"/>
    </source>
</evidence>
<dbReference type="EMBL" id="JANAVB010028018">
    <property type="protein sequence ID" value="KAJ6816898.1"/>
    <property type="molecule type" value="Genomic_DNA"/>
</dbReference>
<dbReference type="AlphaFoldDB" id="A0AAX6E8U6"/>
<dbReference type="EMBL" id="JANAVB010038819">
    <property type="protein sequence ID" value="KAJ6800415.1"/>
    <property type="molecule type" value="Genomic_DNA"/>
</dbReference>
<sequence>MIHYPHSQCTKRVIDPLISETTMSSLPLSRFHFHQEQTAPSHRTSMSSYL</sequence>